<name>A0A1G4EIK8_BACMY</name>
<organism evidence="1 2">
    <name type="scientific">Bacillus mycoides</name>
    <dbReference type="NCBI Taxonomy" id="1405"/>
    <lineage>
        <taxon>Bacteria</taxon>
        <taxon>Bacillati</taxon>
        <taxon>Bacillota</taxon>
        <taxon>Bacilli</taxon>
        <taxon>Bacillales</taxon>
        <taxon>Bacillaceae</taxon>
        <taxon>Bacillus</taxon>
        <taxon>Bacillus cereus group</taxon>
    </lineage>
</organism>
<evidence type="ECO:0000313" key="2">
    <source>
        <dbReference type="Proteomes" id="UP000195696"/>
    </source>
</evidence>
<gene>
    <name evidence="1" type="ORF">BWGO95_03064</name>
</gene>
<evidence type="ECO:0000313" key="1">
    <source>
        <dbReference type="EMBL" id="SCB68915.1"/>
    </source>
</evidence>
<accession>A0A1G4EIK8</accession>
<protein>
    <submittedName>
        <fullName evidence="1">Uncharacterized protein</fullName>
    </submittedName>
</protein>
<dbReference type="EMBL" id="FMAK01000035">
    <property type="protein sequence ID" value="SCB68915.1"/>
    <property type="molecule type" value="Genomic_DNA"/>
</dbReference>
<dbReference type="Proteomes" id="UP000195696">
    <property type="component" value="Unassembled WGS sequence"/>
</dbReference>
<reference evidence="1 2" key="1">
    <citation type="submission" date="2016-08" db="EMBL/GenBank/DDBJ databases">
        <authorList>
            <person name="Seilhamer J.J."/>
        </authorList>
    </citation>
    <scope>NUCLEOTIDE SEQUENCE [LARGE SCALE GENOMIC DNA]</scope>
    <source>
        <strain evidence="1 2">SDA_GO95</strain>
    </source>
</reference>
<proteinExistence type="predicted"/>
<dbReference type="AlphaFoldDB" id="A0A1G4EIK8"/>
<sequence length="97" mass="11093">MVKMVKFCRILPMYILGMLSFMLKPTEVVYQIHYGSNVDEVVVLKEFGDNLFVEEHGKGSVFASMFGDSGEPFNYTIPKNQIVNVKVLGKNEWNIKN</sequence>